<evidence type="ECO:0000256" key="5">
    <source>
        <dbReference type="PIRSR" id="PIRSR000808-3"/>
    </source>
</evidence>
<dbReference type="EMBL" id="MFFS01000008">
    <property type="protein sequence ID" value="OGF22930.1"/>
    <property type="molecule type" value="Genomic_DNA"/>
</dbReference>
<feature type="binding site" evidence="5">
    <location>
        <position position="48"/>
    </location>
    <ligand>
        <name>Zn(2+)</name>
        <dbReference type="ChEBI" id="CHEBI:29105"/>
    </ligand>
</feature>
<dbReference type="SUPFAM" id="SSF54197">
    <property type="entry name" value="HIT-like"/>
    <property type="match status" value="2"/>
</dbReference>
<evidence type="ECO:0000256" key="4">
    <source>
        <dbReference type="PIRSR" id="PIRSR000808-1"/>
    </source>
</evidence>
<evidence type="ECO:0000256" key="2">
    <source>
        <dbReference type="ARBA" id="ARBA00022695"/>
    </source>
</evidence>
<evidence type="ECO:0000256" key="3">
    <source>
        <dbReference type="ARBA" id="ARBA00023277"/>
    </source>
</evidence>
<dbReference type="PANTHER" id="PTHR42763">
    <property type="entry name" value="ADP-GLUCOSE PHOSPHORYLASE"/>
    <property type="match status" value="1"/>
</dbReference>
<evidence type="ECO:0000256" key="1">
    <source>
        <dbReference type="ARBA" id="ARBA00022679"/>
    </source>
</evidence>
<dbReference type="InterPro" id="IPR036265">
    <property type="entry name" value="HIT-like_sf"/>
</dbReference>
<feature type="binding site" evidence="5">
    <location>
        <position position="150"/>
    </location>
    <ligand>
        <name>Zn(2+)</name>
        <dbReference type="ChEBI" id="CHEBI:29105"/>
    </ligand>
</feature>
<dbReference type="PIRSF" id="PIRSF000808">
    <property type="entry name" value="GalT"/>
    <property type="match status" value="1"/>
</dbReference>
<dbReference type="InterPro" id="IPR001937">
    <property type="entry name" value="GalP_UDPtransf1"/>
</dbReference>
<dbReference type="GO" id="GO:0006012">
    <property type="term" value="P:galactose metabolic process"/>
    <property type="evidence" value="ECO:0007669"/>
    <property type="project" value="InterPro"/>
</dbReference>
<dbReference type="STRING" id="1797985.A2Y83_02095"/>
<dbReference type="GO" id="GO:0008108">
    <property type="term" value="F:UDP-glucose:hexose-1-phosphate uridylyltransferase activity"/>
    <property type="evidence" value="ECO:0007669"/>
    <property type="project" value="InterPro"/>
</dbReference>
<protein>
    <recommendedName>
        <fullName evidence="6">Galactose-1-phosphate uridyl transferase N-terminal domain-containing protein</fullName>
    </recommendedName>
</protein>
<evidence type="ECO:0000259" key="6">
    <source>
        <dbReference type="Pfam" id="PF01087"/>
    </source>
</evidence>
<gene>
    <name evidence="7" type="ORF">A2Y83_02095</name>
</gene>
<dbReference type="Pfam" id="PF01087">
    <property type="entry name" value="GalP_UDP_transf"/>
    <property type="match status" value="1"/>
</dbReference>
<sequence>MSKLNPEIRKDYIQEKYVIIAPIREKRPHQIEKAHISNQRDSEECAFCPNQINKVKDLLTVGGKKNWKIKVIKNIFPAVTLKNPKAYGTQEVIVETPEHFKELDELPPEHISELLRVYALRTKEIQKIKKIEYILIFKNNGGRAGASIIHSHSQIFATSFLPPHLIDKSRRVQEYKLRKGTCVYCDTIKKEAKGPRLIYKDKFVIAFAPYASMHNYEAWIIPVRHIDNITCLAKEERLSFAKALKMILNKISALGLPYNFYFHQVINDEDQHLYMKITPRGSVWAGVEIGSGLVINPVAPEDAAKYYRS</sequence>
<dbReference type="InterPro" id="IPR053177">
    <property type="entry name" value="ADP-glucose_phosphorylase"/>
</dbReference>
<comment type="caution">
    <text evidence="7">The sequence shown here is derived from an EMBL/GenBank/DDBJ whole genome shotgun (WGS) entry which is preliminary data.</text>
</comment>
<feature type="domain" description="Galactose-1-phosphate uridyl transferase N-terminal" evidence="6">
    <location>
        <begin position="9"/>
        <end position="162"/>
    </location>
</feature>
<evidence type="ECO:0000313" key="8">
    <source>
        <dbReference type="Proteomes" id="UP000178323"/>
    </source>
</evidence>
<dbReference type="Gene3D" id="3.30.428.10">
    <property type="entry name" value="HIT-like"/>
    <property type="match status" value="2"/>
</dbReference>
<feature type="binding site" evidence="5">
    <location>
        <position position="45"/>
    </location>
    <ligand>
        <name>Zn(2+)</name>
        <dbReference type="ChEBI" id="CHEBI:29105"/>
    </ligand>
</feature>
<accession>A0A1F5S887</accession>
<name>A0A1F5S887_9BACT</name>
<feature type="active site" description="Tele-UMP-histidine intermediate" evidence="4">
    <location>
        <position position="152"/>
    </location>
</feature>
<dbReference type="GO" id="GO:0008270">
    <property type="term" value="F:zinc ion binding"/>
    <property type="evidence" value="ECO:0007669"/>
    <property type="project" value="InterPro"/>
</dbReference>
<dbReference type="InterPro" id="IPR005849">
    <property type="entry name" value="GalP_Utransf_N"/>
</dbReference>
<dbReference type="Proteomes" id="UP000178323">
    <property type="component" value="Unassembled WGS sequence"/>
</dbReference>
<keyword evidence="5" id="KW-0479">Metal-binding</keyword>
<organism evidence="7 8">
    <name type="scientific">Candidatus Falkowbacteria bacterium RBG_13_39_14</name>
    <dbReference type="NCBI Taxonomy" id="1797985"/>
    <lineage>
        <taxon>Bacteria</taxon>
        <taxon>Candidatus Falkowiibacteriota</taxon>
    </lineage>
</organism>
<evidence type="ECO:0000313" key="7">
    <source>
        <dbReference type="EMBL" id="OGF22930.1"/>
    </source>
</evidence>
<keyword evidence="3" id="KW-0119">Carbohydrate metabolism</keyword>
<keyword evidence="5" id="KW-0862">Zinc</keyword>
<reference evidence="7 8" key="1">
    <citation type="journal article" date="2016" name="Nat. Commun.">
        <title>Thousands of microbial genomes shed light on interconnected biogeochemical processes in an aquifer system.</title>
        <authorList>
            <person name="Anantharaman K."/>
            <person name="Brown C.T."/>
            <person name="Hug L.A."/>
            <person name="Sharon I."/>
            <person name="Castelle C.J."/>
            <person name="Probst A.J."/>
            <person name="Thomas B.C."/>
            <person name="Singh A."/>
            <person name="Wilkins M.J."/>
            <person name="Karaoz U."/>
            <person name="Brodie E.L."/>
            <person name="Williams K.H."/>
            <person name="Hubbard S.S."/>
            <person name="Banfield J.F."/>
        </authorList>
    </citation>
    <scope>NUCLEOTIDE SEQUENCE [LARGE SCALE GENOMIC DNA]</scope>
</reference>
<keyword evidence="2" id="KW-0548">Nucleotidyltransferase</keyword>
<dbReference type="AlphaFoldDB" id="A0A1F5S887"/>
<dbReference type="PANTHER" id="PTHR42763:SF2">
    <property type="entry name" value="ADP-GLUCOSE PHOSPHORYLASE"/>
    <property type="match status" value="1"/>
</dbReference>
<proteinExistence type="predicted"/>
<feature type="binding site" evidence="5">
    <location>
        <position position="99"/>
    </location>
    <ligand>
        <name>Zn(2+)</name>
        <dbReference type="ChEBI" id="CHEBI:29105"/>
    </ligand>
</feature>
<comment type="cofactor">
    <cofactor evidence="5">
        <name>Zn(2+)</name>
        <dbReference type="ChEBI" id="CHEBI:29105"/>
    </cofactor>
    <text evidence="5">Binds 1 zinc ion per subunit.</text>
</comment>
<keyword evidence="1" id="KW-0808">Transferase</keyword>